<dbReference type="Pfam" id="PF04480">
    <property type="entry name" value="DUF559"/>
    <property type="match status" value="1"/>
</dbReference>
<dbReference type="InterPro" id="IPR047216">
    <property type="entry name" value="Endonuclease_DUF559_bact"/>
</dbReference>
<sequence length="103" mass="12213">MRASSTEAEMIFWDAVRNKKLGVRFVRQFSIDGYVIDFYCPKFRLAIELEGKIHKFQKKHDEHREKYLKAFGIKIIKFKNEEILQNLNTVLSTVSPLLHQERG</sequence>
<name>A0A0G1SI65_9BACT</name>
<dbReference type="Gene3D" id="3.40.960.10">
    <property type="entry name" value="VSR Endonuclease"/>
    <property type="match status" value="1"/>
</dbReference>
<evidence type="ECO:0000313" key="2">
    <source>
        <dbReference type="EMBL" id="KKU69124.1"/>
    </source>
</evidence>
<organism evidence="2 3">
    <name type="scientific">Candidatus Amesbacteria bacterium GW2011_GWA1_47_20</name>
    <dbReference type="NCBI Taxonomy" id="1618354"/>
    <lineage>
        <taxon>Bacteria</taxon>
        <taxon>Candidatus Amesiibacteriota</taxon>
    </lineage>
</organism>
<dbReference type="AlphaFoldDB" id="A0A0G1SI65"/>
<protein>
    <recommendedName>
        <fullName evidence="1">DUF559 domain-containing protein</fullName>
    </recommendedName>
</protein>
<dbReference type="SUPFAM" id="SSF52980">
    <property type="entry name" value="Restriction endonuclease-like"/>
    <property type="match status" value="1"/>
</dbReference>
<dbReference type="InterPro" id="IPR011335">
    <property type="entry name" value="Restrct_endonuc-II-like"/>
</dbReference>
<proteinExistence type="predicted"/>
<dbReference type="CDD" id="cd01038">
    <property type="entry name" value="Endonuclease_DUF559"/>
    <property type="match status" value="1"/>
</dbReference>
<gene>
    <name evidence="2" type="ORF">UX92_C0014G0015</name>
</gene>
<dbReference type="InterPro" id="IPR007569">
    <property type="entry name" value="DUF559"/>
</dbReference>
<evidence type="ECO:0000259" key="1">
    <source>
        <dbReference type="Pfam" id="PF04480"/>
    </source>
</evidence>
<comment type="caution">
    <text evidence="2">The sequence shown here is derived from an EMBL/GenBank/DDBJ whole genome shotgun (WGS) entry which is preliminary data.</text>
</comment>
<feature type="domain" description="DUF559" evidence="1">
    <location>
        <begin position="1"/>
        <end position="95"/>
    </location>
</feature>
<dbReference type="PANTHER" id="PTHR38590">
    <property type="entry name" value="BLL0828 PROTEIN"/>
    <property type="match status" value="1"/>
</dbReference>
<evidence type="ECO:0000313" key="3">
    <source>
        <dbReference type="Proteomes" id="UP000034565"/>
    </source>
</evidence>
<accession>A0A0G1SI65</accession>
<reference evidence="2 3" key="1">
    <citation type="journal article" date="2015" name="Nature">
        <title>rRNA introns, odd ribosomes, and small enigmatic genomes across a large radiation of phyla.</title>
        <authorList>
            <person name="Brown C.T."/>
            <person name="Hug L.A."/>
            <person name="Thomas B.C."/>
            <person name="Sharon I."/>
            <person name="Castelle C.J."/>
            <person name="Singh A."/>
            <person name="Wilkins M.J."/>
            <person name="Williams K.H."/>
            <person name="Banfield J.F."/>
        </authorList>
    </citation>
    <scope>NUCLEOTIDE SEQUENCE [LARGE SCALE GENOMIC DNA]</scope>
</reference>
<dbReference type="EMBL" id="LCOA01000014">
    <property type="protein sequence ID" value="KKU69124.1"/>
    <property type="molecule type" value="Genomic_DNA"/>
</dbReference>
<dbReference type="Proteomes" id="UP000034565">
    <property type="component" value="Unassembled WGS sequence"/>
</dbReference>
<dbReference type="PANTHER" id="PTHR38590:SF1">
    <property type="entry name" value="BLL0828 PROTEIN"/>
    <property type="match status" value="1"/>
</dbReference>